<dbReference type="Proteomes" id="UP000714275">
    <property type="component" value="Unassembled WGS sequence"/>
</dbReference>
<dbReference type="EMBL" id="JABBWD010000017">
    <property type="protein sequence ID" value="KAG1778083.1"/>
    <property type="molecule type" value="Genomic_DNA"/>
</dbReference>
<dbReference type="AlphaFoldDB" id="A0A9P7D3T6"/>
<accession>A0A9P7D3T6</accession>
<organism evidence="1 2">
    <name type="scientific">Suillus placidus</name>
    <dbReference type="NCBI Taxonomy" id="48579"/>
    <lineage>
        <taxon>Eukaryota</taxon>
        <taxon>Fungi</taxon>
        <taxon>Dikarya</taxon>
        <taxon>Basidiomycota</taxon>
        <taxon>Agaricomycotina</taxon>
        <taxon>Agaricomycetes</taxon>
        <taxon>Agaricomycetidae</taxon>
        <taxon>Boletales</taxon>
        <taxon>Suillineae</taxon>
        <taxon>Suillaceae</taxon>
        <taxon>Suillus</taxon>
    </lineage>
</organism>
<name>A0A9P7D3T6_9AGAM</name>
<comment type="caution">
    <text evidence="1">The sequence shown here is derived from an EMBL/GenBank/DDBJ whole genome shotgun (WGS) entry which is preliminary data.</text>
</comment>
<protein>
    <submittedName>
        <fullName evidence="1">Uncharacterized protein</fullName>
    </submittedName>
</protein>
<evidence type="ECO:0000313" key="1">
    <source>
        <dbReference type="EMBL" id="KAG1778083.1"/>
    </source>
</evidence>
<dbReference type="OrthoDB" id="2690126at2759"/>
<keyword evidence="2" id="KW-1185">Reference proteome</keyword>
<sequence>MPHISAEQIDGDVAVWVQVFAQEFAIPHLQCFNKCYLIEDIKPRRQIPASHISSKGPQHLPAPMVATGASTGHIAPSAAIHEAADIGKKNAASVPSMPQNWWEAVLRSLKWNLSYEHVSILSMALFADLHVMPLNPEVVRTMILQSFYTKKHSKSTFGAHFARRNLRMRRKRIGGGIERMLSSHAEIDTSNLKAKAKQKLKLEQKSKVENGSESDNEGPKATQLGWYSSCWKSFVKDTKVECHTQQALDNPFLSLIHDLLLKIANKLMLVYGLLLYDDLATWRSDLKKIIISITSLAYGLFPPADIPIQECATWVEAAATLSSYSSTLELIVSLFHCIFQGLKKNGNGKCYSKFTSKKYELVYHLMLALLDNVMKDPYHSPKLVQQLCEWTKIGCKPSSEWFICTDRQKMVLAGQVCAEIDRENSTVVNWLVGTKLYIWGTV</sequence>
<evidence type="ECO:0000313" key="2">
    <source>
        <dbReference type="Proteomes" id="UP000714275"/>
    </source>
</evidence>
<proteinExistence type="predicted"/>
<reference evidence="1" key="1">
    <citation type="journal article" date="2020" name="New Phytol.">
        <title>Comparative genomics reveals dynamic genome evolution in host specialist ectomycorrhizal fungi.</title>
        <authorList>
            <person name="Lofgren L.A."/>
            <person name="Nguyen N.H."/>
            <person name="Vilgalys R."/>
            <person name="Ruytinx J."/>
            <person name="Liao H.L."/>
            <person name="Branco S."/>
            <person name="Kuo A."/>
            <person name="LaButti K."/>
            <person name="Lipzen A."/>
            <person name="Andreopoulos W."/>
            <person name="Pangilinan J."/>
            <person name="Riley R."/>
            <person name="Hundley H."/>
            <person name="Na H."/>
            <person name="Barry K."/>
            <person name="Grigoriev I.V."/>
            <person name="Stajich J.E."/>
            <person name="Kennedy P.G."/>
        </authorList>
    </citation>
    <scope>NUCLEOTIDE SEQUENCE</scope>
    <source>
        <strain evidence="1">DOB743</strain>
    </source>
</reference>
<gene>
    <name evidence="1" type="ORF">EV702DRAFT_1044781</name>
</gene>